<comment type="caution">
    <text evidence="3">Lacks conserved residue(s) required for the propagation of feature annotation.</text>
</comment>
<dbReference type="HOGENOM" id="CLU_2064041_0_0_1"/>
<dbReference type="GO" id="GO:0004222">
    <property type="term" value="F:metalloendopeptidase activity"/>
    <property type="evidence" value="ECO:0007669"/>
    <property type="project" value="UniProtKB-UniRule"/>
</dbReference>
<feature type="domain" description="Peptidase M12A" evidence="6">
    <location>
        <begin position="1"/>
        <end position="119"/>
    </location>
</feature>
<dbReference type="VEuPathDB" id="VectorBase:ISCI008310"/>
<dbReference type="EMBL" id="DS808104">
    <property type="protein sequence ID" value="EEC10942.1"/>
    <property type="molecule type" value="Genomic_DNA"/>
</dbReference>
<dbReference type="InParanoid" id="B7PWH0"/>
<name>B7PWH0_IXOSC</name>
<dbReference type="PROSITE" id="PS51864">
    <property type="entry name" value="ASTACIN"/>
    <property type="match status" value="1"/>
</dbReference>
<keyword evidence="3 4" id="KW-0378">Hydrolase</keyword>
<reference evidence="8" key="2">
    <citation type="submission" date="2020-05" db="UniProtKB">
        <authorList>
            <consortium name="EnsemblMetazoa"/>
        </authorList>
    </citation>
    <scope>IDENTIFICATION</scope>
    <source>
        <strain evidence="8">wikel</strain>
    </source>
</reference>
<proteinExistence type="predicted"/>
<evidence type="ECO:0000256" key="1">
    <source>
        <dbReference type="ARBA" id="ARBA00011245"/>
    </source>
</evidence>
<feature type="region of interest" description="Disordered" evidence="5">
    <location>
        <begin position="92"/>
        <end position="119"/>
    </location>
</feature>
<feature type="binding site" evidence="3">
    <location>
        <position position="47"/>
    </location>
    <ligand>
        <name>Zn(2+)</name>
        <dbReference type="ChEBI" id="CHEBI:29105"/>
        <note>catalytic</note>
    </ligand>
</feature>
<keyword evidence="3 4" id="KW-0482">Metalloprotease</keyword>
<dbReference type="Pfam" id="PF01400">
    <property type="entry name" value="Astacin"/>
    <property type="match status" value="1"/>
</dbReference>
<dbReference type="SUPFAM" id="SSF55486">
    <property type="entry name" value="Metalloproteases ('zincins'), catalytic domain"/>
    <property type="match status" value="1"/>
</dbReference>
<dbReference type="PANTHER" id="PTHR10127:SF883">
    <property type="entry name" value="ZINC METALLOPROTEINASE NAS-8"/>
    <property type="match status" value="1"/>
</dbReference>
<evidence type="ECO:0000313" key="8">
    <source>
        <dbReference type="EnsemblMetazoa" id="ISCW008310-PA"/>
    </source>
</evidence>
<dbReference type="Proteomes" id="UP000001555">
    <property type="component" value="Unassembled WGS sequence"/>
</dbReference>
<dbReference type="PaxDb" id="6945-B7PWH0"/>
<dbReference type="SMART" id="SM00235">
    <property type="entry name" value="ZnMc"/>
    <property type="match status" value="1"/>
</dbReference>
<keyword evidence="3 4" id="KW-0645">Protease</keyword>
<comment type="cofactor">
    <cofactor evidence="3 4">
        <name>Zn(2+)</name>
        <dbReference type="ChEBI" id="CHEBI:29105"/>
    </cofactor>
    <text evidence="3 4">Binds 1 zinc ion per subunit.</text>
</comment>
<dbReference type="InterPro" id="IPR001506">
    <property type="entry name" value="Peptidase_M12A"/>
</dbReference>
<organism>
    <name type="scientific">Ixodes scapularis</name>
    <name type="common">Black-legged tick</name>
    <name type="synonym">Deer tick</name>
    <dbReference type="NCBI Taxonomy" id="6945"/>
    <lineage>
        <taxon>Eukaryota</taxon>
        <taxon>Metazoa</taxon>
        <taxon>Ecdysozoa</taxon>
        <taxon>Arthropoda</taxon>
        <taxon>Chelicerata</taxon>
        <taxon>Arachnida</taxon>
        <taxon>Acari</taxon>
        <taxon>Parasitiformes</taxon>
        <taxon>Ixodida</taxon>
        <taxon>Ixodoidea</taxon>
        <taxon>Ixodidae</taxon>
        <taxon>Ixodinae</taxon>
        <taxon>Ixodes</taxon>
    </lineage>
</organism>
<dbReference type="VEuPathDB" id="VectorBase:ISCP_021139"/>
<dbReference type="EMBL" id="ABJB010463371">
    <property type="status" value="NOT_ANNOTATED_CDS"/>
    <property type="molecule type" value="Genomic_DNA"/>
</dbReference>
<dbReference type="GO" id="GO:0008270">
    <property type="term" value="F:zinc ion binding"/>
    <property type="evidence" value="ECO:0007669"/>
    <property type="project" value="UniProtKB-UniRule"/>
</dbReference>
<protein>
    <recommendedName>
        <fullName evidence="4">Metalloendopeptidase</fullName>
        <ecNumber evidence="4">3.4.24.-</ecNumber>
    </recommendedName>
</protein>
<dbReference type="EMBL" id="ABJB010067979">
    <property type="status" value="NOT_ANNOTATED_CDS"/>
    <property type="molecule type" value="Genomic_DNA"/>
</dbReference>
<feature type="binding site" evidence="3">
    <location>
        <position position="51"/>
    </location>
    <ligand>
        <name>Zn(2+)</name>
        <dbReference type="ChEBI" id="CHEBI:29105"/>
        <note>catalytic</note>
    </ligand>
</feature>
<dbReference type="EnsemblMetazoa" id="ISCW008310-RA">
    <property type="protein sequence ID" value="ISCW008310-PA"/>
    <property type="gene ID" value="ISCW008310"/>
</dbReference>
<gene>
    <name evidence="7" type="ORF">IscW_ISCW008310</name>
</gene>
<dbReference type="EC" id="3.4.24.-" evidence="4"/>
<comment type="subunit">
    <text evidence="1">Monomer.</text>
</comment>
<dbReference type="EMBL" id="ABJB010584904">
    <property type="status" value="NOT_ANNOTATED_CDS"/>
    <property type="molecule type" value="Genomic_DNA"/>
</dbReference>
<dbReference type="InterPro" id="IPR024079">
    <property type="entry name" value="MetalloPept_cat_dom_sf"/>
</dbReference>
<dbReference type="PANTHER" id="PTHR10127">
    <property type="entry name" value="DISCOIDIN, CUB, EGF, LAMININ , AND ZINC METALLOPROTEASE DOMAIN CONTAINING"/>
    <property type="match status" value="1"/>
</dbReference>
<keyword evidence="9" id="KW-1185">Reference proteome</keyword>
<evidence type="ECO:0000256" key="5">
    <source>
        <dbReference type="SAM" id="MobiDB-lite"/>
    </source>
</evidence>
<dbReference type="InterPro" id="IPR006026">
    <property type="entry name" value="Peptidase_Metallo"/>
</dbReference>
<dbReference type="AlphaFoldDB" id="B7PWH0"/>
<evidence type="ECO:0000256" key="3">
    <source>
        <dbReference type="PROSITE-ProRule" id="PRU01211"/>
    </source>
</evidence>
<dbReference type="OrthoDB" id="291007at2759"/>
<accession>B7PWH0</accession>
<evidence type="ECO:0000313" key="7">
    <source>
        <dbReference type="EMBL" id="EEC10942.1"/>
    </source>
</evidence>
<dbReference type="PRINTS" id="PR00480">
    <property type="entry name" value="ASTACIN"/>
</dbReference>
<sequence length="119" mass="13172">MTPKSQPQVALTIVHLFDGCESHIGRVGGPQELSLGSGCVWHGTILHEFLHALGFEHEHARIDRDNYIKVYRSNILAALKAYAQVEENAEADQQKMEAQDQAHSLAKADTGSVMNESFE</sequence>
<keyword evidence="3 4" id="KW-0862">Zinc</keyword>
<reference evidence="7 9" key="1">
    <citation type="submission" date="2008-03" db="EMBL/GenBank/DDBJ databases">
        <title>Annotation of Ixodes scapularis.</title>
        <authorList>
            <consortium name="Ixodes scapularis Genome Project Consortium"/>
            <person name="Caler E."/>
            <person name="Hannick L.I."/>
            <person name="Bidwell S."/>
            <person name="Joardar V."/>
            <person name="Thiagarajan M."/>
            <person name="Amedeo P."/>
            <person name="Galinsky K.J."/>
            <person name="Schobel S."/>
            <person name="Inman J."/>
            <person name="Hostetler J."/>
            <person name="Miller J."/>
            <person name="Hammond M."/>
            <person name="Megy K."/>
            <person name="Lawson D."/>
            <person name="Kodira C."/>
            <person name="Sutton G."/>
            <person name="Meyer J."/>
            <person name="Hill C.A."/>
            <person name="Birren B."/>
            <person name="Nene V."/>
            <person name="Collins F."/>
            <person name="Alarcon-Chaidez F."/>
            <person name="Wikel S."/>
            <person name="Strausberg R."/>
        </authorList>
    </citation>
    <scope>NUCLEOTIDE SEQUENCE [LARGE SCALE GENOMIC DNA]</scope>
    <source>
        <strain evidence="9">Wikel</strain>
        <strain evidence="7">Wikel colony</strain>
    </source>
</reference>
<feature type="active site" evidence="3">
    <location>
        <position position="48"/>
    </location>
</feature>
<evidence type="ECO:0000256" key="4">
    <source>
        <dbReference type="RuleBase" id="RU361183"/>
    </source>
</evidence>
<evidence type="ECO:0000313" key="9">
    <source>
        <dbReference type="Proteomes" id="UP000001555"/>
    </source>
</evidence>
<comment type="function">
    <text evidence="2">Zinc metalloprotease. Provoques deadhesion of endothelial cells from cell cultures, and also degradation of fibronectin, fibrinogen and gelatin in vitro. Its role in the venom is not fully understood but it might act as a spreading factor that facilitates diffusion of other venom toxins. Alternatively, it might be involved in the proteolytic processing of other venom toxins or it might play a role in extra-oral digestion of prey.</text>
</comment>
<dbReference type="VEuPathDB" id="VectorBase:ISCW008310"/>
<evidence type="ECO:0000259" key="6">
    <source>
        <dbReference type="PROSITE" id="PS51864"/>
    </source>
</evidence>
<evidence type="ECO:0000256" key="2">
    <source>
        <dbReference type="ARBA" id="ARBA00025529"/>
    </source>
</evidence>
<dbReference type="GO" id="GO:0006508">
    <property type="term" value="P:proteolysis"/>
    <property type="evidence" value="ECO:0007669"/>
    <property type="project" value="UniProtKB-KW"/>
</dbReference>
<keyword evidence="3 4" id="KW-0479">Metal-binding</keyword>
<feature type="binding site" evidence="3">
    <location>
        <position position="57"/>
    </location>
    <ligand>
        <name>Zn(2+)</name>
        <dbReference type="ChEBI" id="CHEBI:29105"/>
        <note>catalytic</note>
    </ligand>
</feature>
<dbReference type="Gene3D" id="3.40.390.10">
    <property type="entry name" value="Collagenase (Catalytic Domain)"/>
    <property type="match status" value="1"/>
</dbReference>